<evidence type="ECO:0000313" key="3">
    <source>
        <dbReference type="EMBL" id="SES63503.1"/>
    </source>
</evidence>
<feature type="domain" description="VanZ-like" evidence="2">
    <location>
        <begin position="54"/>
        <end position="166"/>
    </location>
</feature>
<gene>
    <name evidence="3" type="ORF">SAMN04487772_101118</name>
</gene>
<feature type="transmembrane region" description="Helical" evidence="1">
    <location>
        <begin position="19"/>
        <end position="35"/>
    </location>
</feature>
<sequence>MDLAKIVDMHIRMWSPREILGFGLLLLVVTAFLYRQVRRKTLFLSQAISIWLELLFLGVVFSSTVFTRTESPLQFQLKLFWSWEIAIEGNKEILVEILLNFLLLVPAGVLLPIIFHGTVKPRYGWLIGVTISFNIEILQLILHRGMFEWDDILHNSLGCMFGCIIMNRNYKLKASKKIKSDIKTNT</sequence>
<name>A0A1H9Y554_9FIRM</name>
<dbReference type="Proteomes" id="UP000199800">
    <property type="component" value="Unassembled WGS sequence"/>
</dbReference>
<evidence type="ECO:0000313" key="4">
    <source>
        <dbReference type="Proteomes" id="UP000199800"/>
    </source>
</evidence>
<evidence type="ECO:0000259" key="2">
    <source>
        <dbReference type="Pfam" id="PF04892"/>
    </source>
</evidence>
<keyword evidence="1" id="KW-0812">Transmembrane</keyword>
<dbReference type="STRING" id="29364.SAMN04487772_101118"/>
<keyword evidence="1" id="KW-1133">Transmembrane helix</keyword>
<dbReference type="OrthoDB" id="9805025at2"/>
<dbReference type="AlphaFoldDB" id="A0A1H9Y554"/>
<keyword evidence="1" id="KW-0472">Membrane</keyword>
<organism evidence="3 4">
    <name type="scientific">[Clostridium] polysaccharolyticum</name>
    <dbReference type="NCBI Taxonomy" id="29364"/>
    <lineage>
        <taxon>Bacteria</taxon>
        <taxon>Bacillati</taxon>
        <taxon>Bacillota</taxon>
        <taxon>Clostridia</taxon>
        <taxon>Lachnospirales</taxon>
        <taxon>Lachnospiraceae</taxon>
    </lineage>
</organism>
<feature type="transmembrane region" description="Helical" evidence="1">
    <location>
        <begin position="47"/>
        <end position="66"/>
    </location>
</feature>
<feature type="transmembrane region" description="Helical" evidence="1">
    <location>
        <begin position="123"/>
        <end position="146"/>
    </location>
</feature>
<dbReference type="Pfam" id="PF04892">
    <property type="entry name" value="VanZ"/>
    <property type="match status" value="1"/>
</dbReference>
<dbReference type="InterPro" id="IPR006976">
    <property type="entry name" value="VanZ-like"/>
</dbReference>
<evidence type="ECO:0000256" key="1">
    <source>
        <dbReference type="SAM" id="Phobius"/>
    </source>
</evidence>
<accession>A0A1H9Y554</accession>
<feature type="transmembrane region" description="Helical" evidence="1">
    <location>
        <begin position="97"/>
        <end position="116"/>
    </location>
</feature>
<proteinExistence type="predicted"/>
<feature type="transmembrane region" description="Helical" evidence="1">
    <location>
        <begin position="152"/>
        <end position="170"/>
    </location>
</feature>
<dbReference type="EMBL" id="FOHN01000001">
    <property type="protein sequence ID" value="SES63503.1"/>
    <property type="molecule type" value="Genomic_DNA"/>
</dbReference>
<keyword evidence="4" id="KW-1185">Reference proteome</keyword>
<protein>
    <submittedName>
        <fullName evidence="3">VanZ like family protein</fullName>
    </submittedName>
</protein>
<reference evidence="3 4" key="1">
    <citation type="submission" date="2016-10" db="EMBL/GenBank/DDBJ databases">
        <authorList>
            <person name="de Groot N.N."/>
        </authorList>
    </citation>
    <scope>NUCLEOTIDE SEQUENCE [LARGE SCALE GENOMIC DNA]</scope>
    <source>
        <strain evidence="3 4">DSM 1801</strain>
    </source>
</reference>